<dbReference type="GO" id="GO:0016787">
    <property type="term" value="F:hydrolase activity"/>
    <property type="evidence" value="ECO:0007669"/>
    <property type="project" value="UniProtKB-KW"/>
</dbReference>
<feature type="signal peptide" evidence="1">
    <location>
        <begin position="1"/>
        <end position="17"/>
    </location>
</feature>
<dbReference type="RefSeq" id="WP_210666029.1">
    <property type="nucleotide sequence ID" value="NZ_JAGFBV010000010.1"/>
</dbReference>
<dbReference type="SUPFAM" id="SSF53474">
    <property type="entry name" value="alpha/beta-Hydrolases"/>
    <property type="match status" value="1"/>
</dbReference>
<dbReference type="Gene3D" id="3.40.50.1820">
    <property type="entry name" value="alpha/beta hydrolase"/>
    <property type="match status" value="1"/>
</dbReference>
<dbReference type="Gene3D" id="1.25.40.10">
    <property type="entry name" value="Tetratricopeptide repeat domain"/>
    <property type="match status" value="1"/>
</dbReference>
<comment type="caution">
    <text evidence="2">The sequence shown here is derived from an EMBL/GenBank/DDBJ whole genome shotgun (WGS) entry which is preliminary data.</text>
</comment>
<protein>
    <submittedName>
        <fullName evidence="2">Alpha/beta hydrolase</fullName>
    </submittedName>
</protein>
<keyword evidence="3" id="KW-1185">Reference proteome</keyword>
<sequence>MKKVYLLLALISVSVFAQKKFDNIKSEKLGTERRITIGLPASYESNPTKKYPVLYLLDGDYLFDPFSGNLSYGSYWDDLPEMIIIGIHQNKEEERYDDTTIDEITGLPFEKGAQFFEFVGAELIPYIEKKYRTTPFRIVAGHDTTASFINFYLYKEQPIFNAYICFSPELAPKMEVRIPEKFAKITEPVFYYISVADGDNKKLKEPIEKLDSNIKIANNPLVNYKYDVFKNTTHYTQVLHAIPSALYQIFEAYRPINSEEYNNKIVVLQSGFADYLENKYAVMSKMMGIEVPVRMSDFKVIENLILKNKAYDELGKMAEIANVTYPKAMLGEYELGLMYEKMDDPKRASKKYQNASQMEPIGDLNKDLMYEKIDQMNTLAKKTK</sequence>
<organism evidence="2 3">
    <name type="scientific">Flavobacterium geliluteum</name>
    <dbReference type="NCBI Taxonomy" id="2816120"/>
    <lineage>
        <taxon>Bacteria</taxon>
        <taxon>Pseudomonadati</taxon>
        <taxon>Bacteroidota</taxon>
        <taxon>Flavobacteriia</taxon>
        <taxon>Flavobacteriales</taxon>
        <taxon>Flavobacteriaceae</taxon>
        <taxon>Flavobacterium</taxon>
    </lineage>
</organism>
<dbReference type="AlphaFoldDB" id="A0A941AWN3"/>
<dbReference type="InterPro" id="IPR011990">
    <property type="entry name" value="TPR-like_helical_dom_sf"/>
</dbReference>
<feature type="chain" id="PRO_5036730094" evidence="1">
    <location>
        <begin position="18"/>
        <end position="384"/>
    </location>
</feature>
<reference evidence="2 3" key="1">
    <citation type="submission" date="2021-03" db="EMBL/GenBank/DDBJ databases">
        <title>Flavobacterium Flabelliformis Sp. Nov. And Flavobacterium Geliluteum Sp. Nov., Two Novel Multidrug Resistant Psychrophilic Species Isolated From Antarctica.</title>
        <authorList>
            <person name="Kralova S."/>
            <person name="Busse H.J."/>
            <person name="Bezdicek M."/>
            <person name="Nykrynova M."/>
            <person name="Kroupova E."/>
            <person name="Krsek D."/>
            <person name="Sedlacek I."/>
        </authorList>
    </citation>
    <scope>NUCLEOTIDE SEQUENCE [LARGE SCALE GENOMIC DNA]</scope>
    <source>
        <strain evidence="2 3">P7388</strain>
    </source>
</reference>
<name>A0A941AWN3_9FLAO</name>
<dbReference type="PANTHER" id="PTHR48098">
    <property type="entry name" value="ENTEROCHELIN ESTERASE-RELATED"/>
    <property type="match status" value="1"/>
</dbReference>
<dbReference type="InterPro" id="IPR050583">
    <property type="entry name" value="Mycobacterial_A85_antigen"/>
</dbReference>
<gene>
    <name evidence="2" type="ORF">J3495_07960</name>
</gene>
<proteinExistence type="predicted"/>
<evidence type="ECO:0000313" key="3">
    <source>
        <dbReference type="Proteomes" id="UP000675047"/>
    </source>
</evidence>
<accession>A0A941AWN3</accession>
<dbReference type="Pfam" id="PF00756">
    <property type="entry name" value="Esterase"/>
    <property type="match status" value="1"/>
</dbReference>
<dbReference type="EMBL" id="JAGFBV010000010">
    <property type="protein sequence ID" value="MBP4138025.1"/>
    <property type="molecule type" value="Genomic_DNA"/>
</dbReference>
<dbReference type="InterPro" id="IPR029058">
    <property type="entry name" value="AB_hydrolase_fold"/>
</dbReference>
<dbReference type="PANTHER" id="PTHR48098:SF6">
    <property type="entry name" value="FERRI-BACILLIBACTIN ESTERASE BESA"/>
    <property type="match status" value="1"/>
</dbReference>
<keyword evidence="1" id="KW-0732">Signal</keyword>
<keyword evidence="2" id="KW-0378">Hydrolase</keyword>
<dbReference type="Proteomes" id="UP000675047">
    <property type="component" value="Unassembled WGS sequence"/>
</dbReference>
<evidence type="ECO:0000313" key="2">
    <source>
        <dbReference type="EMBL" id="MBP4138025.1"/>
    </source>
</evidence>
<evidence type="ECO:0000256" key="1">
    <source>
        <dbReference type="SAM" id="SignalP"/>
    </source>
</evidence>
<dbReference type="InterPro" id="IPR000801">
    <property type="entry name" value="Esterase-like"/>
</dbReference>